<evidence type="ECO:0000313" key="3">
    <source>
        <dbReference type="Proteomes" id="UP001457282"/>
    </source>
</evidence>
<organism evidence="2 3">
    <name type="scientific">Rubus argutus</name>
    <name type="common">Southern blackberry</name>
    <dbReference type="NCBI Taxonomy" id="59490"/>
    <lineage>
        <taxon>Eukaryota</taxon>
        <taxon>Viridiplantae</taxon>
        <taxon>Streptophyta</taxon>
        <taxon>Embryophyta</taxon>
        <taxon>Tracheophyta</taxon>
        <taxon>Spermatophyta</taxon>
        <taxon>Magnoliopsida</taxon>
        <taxon>eudicotyledons</taxon>
        <taxon>Gunneridae</taxon>
        <taxon>Pentapetalae</taxon>
        <taxon>rosids</taxon>
        <taxon>fabids</taxon>
        <taxon>Rosales</taxon>
        <taxon>Rosaceae</taxon>
        <taxon>Rosoideae</taxon>
        <taxon>Rosoideae incertae sedis</taxon>
        <taxon>Rubus</taxon>
    </lineage>
</organism>
<feature type="region of interest" description="Disordered" evidence="1">
    <location>
        <begin position="56"/>
        <end position="81"/>
    </location>
</feature>
<dbReference type="Proteomes" id="UP001457282">
    <property type="component" value="Unassembled WGS sequence"/>
</dbReference>
<dbReference type="EMBL" id="JBEDUW010000002">
    <property type="protein sequence ID" value="KAK9946874.1"/>
    <property type="molecule type" value="Genomic_DNA"/>
</dbReference>
<evidence type="ECO:0000313" key="2">
    <source>
        <dbReference type="EMBL" id="KAK9946874.1"/>
    </source>
</evidence>
<evidence type="ECO:0000256" key="1">
    <source>
        <dbReference type="SAM" id="MobiDB-lite"/>
    </source>
</evidence>
<keyword evidence="3" id="KW-1185">Reference proteome</keyword>
<protein>
    <submittedName>
        <fullName evidence="2">Uncharacterized protein</fullName>
    </submittedName>
</protein>
<reference evidence="2 3" key="1">
    <citation type="journal article" date="2023" name="G3 (Bethesda)">
        <title>A chromosome-length genome assembly and annotation of blackberry (Rubus argutus, cv. 'Hillquist').</title>
        <authorList>
            <person name="Bruna T."/>
            <person name="Aryal R."/>
            <person name="Dudchenko O."/>
            <person name="Sargent D.J."/>
            <person name="Mead D."/>
            <person name="Buti M."/>
            <person name="Cavallini A."/>
            <person name="Hytonen T."/>
            <person name="Andres J."/>
            <person name="Pham M."/>
            <person name="Weisz D."/>
            <person name="Mascagni F."/>
            <person name="Usai G."/>
            <person name="Natali L."/>
            <person name="Bassil N."/>
            <person name="Fernandez G.E."/>
            <person name="Lomsadze A."/>
            <person name="Armour M."/>
            <person name="Olukolu B."/>
            <person name="Poorten T."/>
            <person name="Britton C."/>
            <person name="Davik J."/>
            <person name="Ashrafi H."/>
            <person name="Aiden E.L."/>
            <person name="Borodovsky M."/>
            <person name="Worthington M."/>
        </authorList>
    </citation>
    <scope>NUCLEOTIDE SEQUENCE [LARGE SCALE GENOMIC DNA]</scope>
    <source>
        <strain evidence="2">PI 553951</strain>
    </source>
</reference>
<gene>
    <name evidence="2" type="ORF">M0R45_012317</name>
</gene>
<proteinExistence type="predicted"/>
<comment type="caution">
    <text evidence="2">The sequence shown here is derived from an EMBL/GenBank/DDBJ whole genome shotgun (WGS) entry which is preliminary data.</text>
</comment>
<dbReference type="AlphaFoldDB" id="A0AAW1YFB6"/>
<accession>A0AAW1YFB6</accession>
<name>A0AAW1YFB6_RUBAR</name>
<sequence>MATITNFLAKPPLSLSSIPKTSSLYHYRSFSALVTKLKPEATKLEAKQTRFNFTTKATAAPGTKKVKSDERVVQGPQHSRV</sequence>